<accession>A0A077ZRR7</accession>
<feature type="compositionally biased region" description="Low complexity" evidence="1">
    <location>
        <begin position="1118"/>
        <end position="1128"/>
    </location>
</feature>
<gene>
    <name evidence="2" type="primary">Contig162.g193</name>
    <name evidence="2" type="ORF">STYLEM_1119</name>
</gene>
<feature type="compositionally biased region" description="Basic and acidic residues" evidence="1">
    <location>
        <begin position="363"/>
        <end position="372"/>
    </location>
</feature>
<feature type="compositionally biased region" description="Basic residues" evidence="1">
    <location>
        <begin position="1095"/>
        <end position="1105"/>
    </location>
</feature>
<proteinExistence type="predicted"/>
<feature type="region of interest" description="Disordered" evidence="1">
    <location>
        <begin position="1142"/>
        <end position="1169"/>
    </location>
</feature>
<feature type="compositionally biased region" description="Basic and acidic residues" evidence="1">
    <location>
        <begin position="291"/>
        <end position="304"/>
    </location>
</feature>
<feature type="compositionally biased region" description="Low complexity" evidence="1">
    <location>
        <begin position="1071"/>
        <end position="1081"/>
    </location>
</feature>
<evidence type="ECO:0000256" key="1">
    <source>
        <dbReference type="SAM" id="MobiDB-lite"/>
    </source>
</evidence>
<keyword evidence="3" id="KW-1185">Reference proteome</keyword>
<dbReference type="EMBL" id="CCKQ01001062">
    <property type="protein sequence ID" value="CDW72164.1"/>
    <property type="molecule type" value="Genomic_DNA"/>
</dbReference>
<feature type="compositionally biased region" description="Polar residues" evidence="1">
    <location>
        <begin position="1057"/>
        <end position="1070"/>
    </location>
</feature>
<name>A0A077ZRR7_STYLE</name>
<feature type="region of interest" description="Disordered" evidence="1">
    <location>
        <begin position="233"/>
        <end position="304"/>
    </location>
</feature>
<feature type="compositionally biased region" description="Polar residues" evidence="1">
    <location>
        <begin position="1157"/>
        <end position="1169"/>
    </location>
</feature>
<organism evidence="2 3">
    <name type="scientific">Stylonychia lemnae</name>
    <name type="common">Ciliate</name>
    <dbReference type="NCBI Taxonomy" id="5949"/>
    <lineage>
        <taxon>Eukaryota</taxon>
        <taxon>Sar</taxon>
        <taxon>Alveolata</taxon>
        <taxon>Ciliophora</taxon>
        <taxon>Intramacronucleata</taxon>
        <taxon>Spirotrichea</taxon>
        <taxon>Stichotrichia</taxon>
        <taxon>Sporadotrichida</taxon>
        <taxon>Oxytrichidae</taxon>
        <taxon>Stylonychinae</taxon>
        <taxon>Stylonychia</taxon>
    </lineage>
</organism>
<evidence type="ECO:0000313" key="2">
    <source>
        <dbReference type="EMBL" id="CDW72164.1"/>
    </source>
</evidence>
<feature type="region of interest" description="Disordered" evidence="1">
    <location>
        <begin position="353"/>
        <end position="394"/>
    </location>
</feature>
<evidence type="ECO:0000313" key="3">
    <source>
        <dbReference type="Proteomes" id="UP000039865"/>
    </source>
</evidence>
<protein>
    <submittedName>
        <fullName evidence="2">Uncharacterized protein</fullName>
    </submittedName>
</protein>
<feature type="compositionally biased region" description="Basic and acidic residues" evidence="1">
    <location>
        <begin position="995"/>
        <end position="1011"/>
    </location>
</feature>
<dbReference type="InParanoid" id="A0A077ZRR7"/>
<reference evidence="2 3" key="1">
    <citation type="submission" date="2014-06" db="EMBL/GenBank/DDBJ databases">
        <authorList>
            <person name="Swart Estienne"/>
        </authorList>
    </citation>
    <scope>NUCLEOTIDE SEQUENCE [LARGE SCALE GENOMIC DNA]</scope>
    <source>
        <strain evidence="2 3">130c</strain>
    </source>
</reference>
<sequence length="1349" mass="153235">MFQSDSNSNQNNIFQNNEAYSPQDIFKGASLYDLIQISLNKSQQPGFISVDQGSRDQSPSQNDGNHTTGDMIQFIQDAMKRNSLYKKDSKDIRNHGHLLDKIVTVEDIEGLHQNNMTELPIEDDFINPETIGTYRNNNEDNQCLISEQTAKIAIDQIPINDRDQPLSSTRWAGHNDLEQCQESIYNNTQEYHNVMNSGIQTPNPMDIRSNLGSDVLSVDDQIKDKFNEISNEKSLRSTINNQSKNKPKVKKIKRLGSPSASSNHKSMKKFNVPSSPKSINFKEPISAQHTPYKDAKKQVPNDQKKNHENLVRKASKNGQSTLSSLQSPQIIPSPFLLARRSPRVRHDYKPINNNTKVIYPSKTPREGSDHSNRQISATRAKVSKSTLRGGGPKQCNVDFIKENIKNPRNGAAIFSPSNNNTQESLGDKFSKINHERSKSVRNKFRVQSRHGQVTSSKKSSQLNMIDVKNYSSNQTIQTSKPCGYETEDSQTISNCGMIKSKDLLGKFQVVKIKHQSNNVTASSINVVKYDQTSVSSSHQSVKDIISQQKPIALRHQQNGKKLQKNTTRKSLMLAQLNKINNGVIQEFTRIKKPQKQALVIGKLFCVLLCAFRSPPLSDDYSFDVVQKEFEKWESIQYFLLSNPGRTLNECQMIKQRALQKDQINLKYIESMIKQIAENEAILKNIPNQNLKIIFDVITRSIVYVEFKHISKAKKTNIMRGNNSDLNVVQDSLSQNYLQNTQTEDEEEIEDEYNDGPDETEMTIQSKMINDHLSHRSLQDKQSILSSPPHINTDIDLVSNGNDNNIYKSIHEVTVPNNARFLDNDYYKTPDQVKYGYAQSKGTSPSKYGSSIKDPSVDQQLKKLQQNYSQQNSETREIKKSPLIKHKFITQSQPQSNSLKKNDLPINQAIKEVQINLITSNTNEDGDNMSLDNQQYQDIYVNLETFNNNQDNYYRNALLDNSKGNSFIENRASQILQEVLQIQQNYNSNPSQAHLQPKDISKSDQSDREESKVSFYQESDKLSQQLSYGSKHSRRSSVKIEQPPQIHSAIEYEDSPMSVGTSKSQQGIPLSQQHIPTTQTTIKKPKKQLSPTQKLIKFKNKSHKDKQKLASTITKGDNSQKNSNTKSSKQTFDYYQNLEHKRMASQTQIQPKSDRNATPHSLSSTQKMSEDANNYQIQLSNKDIFNFADNASNTDDNTVRGNSLQVSQAQSRINIYENLTQLADQCIENDGFQLRLQKVLDQDSPQFSAIQQQTLKVQQTPYPQQISNPSDSFVGASGSSALTESAISATTLTKREINMKTIEELKQRRLNQMRDGVSSQILSEKRDDMIKKIQDDIADKMIEKMRAELL</sequence>
<dbReference type="Proteomes" id="UP000039865">
    <property type="component" value="Unassembled WGS sequence"/>
</dbReference>
<feature type="region of interest" description="Disordered" evidence="1">
    <location>
        <begin position="987"/>
        <end position="1128"/>
    </location>
</feature>
<feature type="compositionally biased region" description="Polar residues" evidence="1">
    <location>
        <begin position="1013"/>
        <end position="1029"/>
    </location>
</feature>
<feature type="compositionally biased region" description="Basic residues" evidence="1">
    <location>
        <begin position="245"/>
        <end position="254"/>
    </location>
</feature>
<feature type="region of interest" description="Disordered" evidence="1">
    <location>
        <begin position="46"/>
        <end position="68"/>
    </location>
</feature>